<evidence type="ECO:0000256" key="1">
    <source>
        <dbReference type="PROSITE-ProRule" id="PRU00708"/>
    </source>
</evidence>
<dbReference type="Proteomes" id="UP000626109">
    <property type="component" value="Unassembled WGS sequence"/>
</dbReference>
<organism evidence="2 3">
    <name type="scientific">Polarella glacialis</name>
    <name type="common">Dinoflagellate</name>
    <dbReference type="NCBI Taxonomy" id="89957"/>
    <lineage>
        <taxon>Eukaryota</taxon>
        <taxon>Sar</taxon>
        <taxon>Alveolata</taxon>
        <taxon>Dinophyceae</taxon>
        <taxon>Suessiales</taxon>
        <taxon>Suessiaceae</taxon>
        <taxon>Polarella</taxon>
    </lineage>
</organism>
<evidence type="ECO:0000313" key="2">
    <source>
        <dbReference type="EMBL" id="CAE8742320.1"/>
    </source>
</evidence>
<dbReference type="NCBIfam" id="TIGR00756">
    <property type="entry name" value="PPR"/>
    <property type="match status" value="1"/>
</dbReference>
<dbReference type="InterPro" id="IPR002885">
    <property type="entry name" value="PPR_rpt"/>
</dbReference>
<comment type="caution">
    <text evidence="2">The sequence shown here is derived from an EMBL/GenBank/DDBJ whole genome shotgun (WGS) entry which is preliminary data.</text>
</comment>
<protein>
    <recommendedName>
        <fullName evidence="4">Pentacotripeptide-repeat region of PRORP domain-containing protein</fullName>
    </recommendedName>
</protein>
<evidence type="ECO:0000313" key="3">
    <source>
        <dbReference type="Proteomes" id="UP000626109"/>
    </source>
</evidence>
<proteinExistence type="predicted"/>
<dbReference type="EMBL" id="CAJNNW010037495">
    <property type="protein sequence ID" value="CAE8742320.1"/>
    <property type="molecule type" value="Genomic_DNA"/>
</dbReference>
<gene>
    <name evidence="2" type="ORF">PGLA2088_LOCUS50920</name>
</gene>
<feature type="repeat" description="PPR" evidence="1">
    <location>
        <begin position="52"/>
        <end position="86"/>
    </location>
</feature>
<dbReference type="AlphaFoldDB" id="A0A813LZC7"/>
<evidence type="ECO:0008006" key="4">
    <source>
        <dbReference type="Google" id="ProtNLM"/>
    </source>
</evidence>
<feature type="non-terminal residue" evidence="2">
    <location>
        <position position="1"/>
    </location>
</feature>
<dbReference type="PROSITE" id="PS51375">
    <property type="entry name" value="PPR"/>
    <property type="match status" value="1"/>
</dbReference>
<accession>A0A813LZC7</accession>
<dbReference type="Gene3D" id="1.25.40.10">
    <property type="entry name" value="Tetratricopeptide repeat domain"/>
    <property type="match status" value="1"/>
</dbReference>
<name>A0A813LZC7_POLGL</name>
<feature type="non-terminal residue" evidence="2">
    <location>
        <position position="115"/>
    </location>
</feature>
<sequence>VQEAELDTGAALGSLSARLADLNELATRGDVPGALAVFDEILPSKDQLGIPDTMLYNTVLKAMSNSGDAVAATEWHERMRREGIRLNSKHFGKLIEAAAQAADVERAQYWFDESQ</sequence>
<dbReference type="InterPro" id="IPR011990">
    <property type="entry name" value="TPR-like_helical_dom_sf"/>
</dbReference>
<reference evidence="2" key="1">
    <citation type="submission" date="2021-02" db="EMBL/GenBank/DDBJ databases">
        <authorList>
            <person name="Dougan E. K."/>
            <person name="Rhodes N."/>
            <person name="Thang M."/>
            <person name="Chan C."/>
        </authorList>
    </citation>
    <scope>NUCLEOTIDE SEQUENCE</scope>
</reference>
<dbReference type="Pfam" id="PF01535">
    <property type="entry name" value="PPR"/>
    <property type="match status" value="1"/>
</dbReference>